<feature type="signal peptide" evidence="1">
    <location>
        <begin position="1"/>
        <end position="19"/>
    </location>
</feature>
<accession>A0A7X2IRL4</accession>
<dbReference type="Pfam" id="PF04392">
    <property type="entry name" value="ABC_sub_bind"/>
    <property type="match status" value="1"/>
</dbReference>
<dbReference type="InterPro" id="IPR028082">
    <property type="entry name" value="Peripla_BP_I"/>
</dbReference>
<feature type="chain" id="PRO_5030552882" description="ABC transporter substrate-binding protein" evidence="1">
    <location>
        <begin position="20"/>
        <end position="365"/>
    </location>
</feature>
<dbReference type="SUPFAM" id="SSF53822">
    <property type="entry name" value="Periplasmic binding protein-like I"/>
    <property type="match status" value="1"/>
</dbReference>
<name>A0A7X2IRL4_9BURK</name>
<dbReference type="EMBL" id="WKJJ01000016">
    <property type="protein sequence ID" value="MRV74704.1"/>
    <property type="molecule type" value="Genomic_DNA"/>
</dbReference>
<evidence type="ECO:0008006" key="4">
    <source>
        <dbReference type="Google" id="ProtNLM"/>
    </source>
</evidence>
<keyword evidence="1" id="KW-0732">Signal</keyword>
<reference evidence="2 3" key="1">
    <citation type="submission" date="2019-11" db="EMBL/GenBank/DDBJ databases">
        <title>Novel species isolated from a subtropical stream in China.</title>
        <authorList>
            <person name="Lu H."/>
        </authorList>
    </citation>
    <scope>NUCLEOTIDE SEQUENCE [LARGE SCALE GENOMIC DNA]</scope>
    <source>
        <strain evidence="2 3">FT92W</strain>
    </source>
</reference>
<dbReference type="RefSeq" id="WP_154378541.1">
    <property type="nucleotide sequence ID" value="NZ_WKJJ01000016.1"/>
</dbReference>
<dbReference type="Proteomes" id="UP000446768">
    <property type="component" value="Unassembled WGS sequence"/>
</dbReference>
<evidence type="ECO:0000256" key="1">
    <source>
        <dbReference type="SAM" id="SignalP"/>
    </source>
</evidence>
<dbReference type="PANTHER" id="PTHR35271:SF1">
    <property type="entry name" value="ABC TRANSPORTER, SUBSTRATE-BINDING LIPOPROTEIN"/>
    <property type="match status" value="1"/>
</dbReference>
<gene>
    <name evidence="2" type="ORF">GJ700_23615</name>
</gene>
<keyword evidence="3" id="KW-1185">Reference proteome</keyword>
<dbReference type="InterPro" id="IPR007487">
    <property type="entry name" value="ABC_transpt-TYRBP-like"/>
</dbReference>
<evidence type="ECO:0000313" key="3">
    <source>
        <dbReference type="Proteomes" id="UP000446768"/>
    </source>
</evidence>
<evidence type="ECO:0000313" key="2">
    <source>
        <dbReference type="EMBL" id="MRV74704.1"/>
    </source>
</evidence>
<dbReference type="Gene3D" id="3.40.50.2300">
    <property type="match status" value="2"/>
</dbReference>
<comment type="caution">
    <text evidence="2">The sequence shown here is derived from an EMBL/GenBank/DDBJ whole genome shotgun (WGS) entry which is preliminary data.</text>
</comment>
<organism evidence="2 3">
    <name type="scientific">Pseudoduganella rivuli</name>
    <dbReference type="NCBI Taxonomy" id="2666085"/>
    <lineage>
        <taxon>Bacteria</taxon>
        <taxon>Pseudomonadati</taxon>
        <taxon>Pseudomonadota</taxon>
        <taxon>Betaproteobacteria</taxon>
        <taxon>Burkholderiales</taxon>
        <taxon>Oxalobacteraceae</taxon>
        <taxon>Telluria group</taxon>
        <taxon>Pseudoduganella</taxon>
    </lineage>
</organism>
<protein>
    <recommendedName>
        <fullName evidence="4">ABC transporter substrate-binding protein</fullName>
    </recommendedName>
</protein>
<dbReference type="PANTHER" id="PTHR35271">
    <property type="entry name" value="ABC TRANSPORTER, SUBSTRATE-BINDING LIPOPROTEIN-RELATED"/>
    <property type="match status" value="1"/>
</dbReference>
<proteinExistence type="predicted"/>
<dbReference type="AlphaFoldDB" id="A0A7X2IRL4"/>
<sequence>MKKLALPFAVSLAVAAAFAAAPSFAIEPLPLETMETPHEYRVEVLQVTDIEPYQEAYNGFLETLKEQGIAAGKNLKVNRVKVDFDIERGGFWNRVGALMKVRQEAVRMAAVKPDLVLTIGTPATKYARGILEDAKVPVVFTAVAHPQDAGCVSLVDGGPGVTGSTLYTSMQDSLKMVQKIFPNASKIGMIHTDDENGVANVAAAAVGAKPLGMAVTAKQVAKTDSIIPSLKALHEGGNGVDMFAVPLDTYYGLHRYEAAIDLGEYGKENKVPVVTLAMVRVPGAALYVGAEFGKVGALAGQQAAKILKFHTKPDLLPILRQEKPTVLLDPDRIAALDVKLPAAVLEAKTATRNGYWQVAWEQLAP</sequence>